<accession>A0ABS1CR08</accession>
<protein>
    <submittedName>
        <fullName evidence="3">Integrase</fullName>
    </submittedName>
</protein>
<organism evidence="3 4">
    <name type="scientific">Paracraurococcus ruber</name>
    <dbReference type="NCBI Taxonomy" id="77675"/>
    <lineage>
        <taxon>Bacteria</taxon>
        <taxon>Pseudomonadati</taxon>
        <taxon>Pseudomonadota</taxon>
        <taxon>Alphaproteobacteria</taxon>
        <taxon>Acetobacterales</taxon>
        <taxon>Roseomonadaceae</taxon>
        <taxon>Paracraurococcus</taxon>
    </lineage>
</organism>
<keyword evidence="1" id="KW-0238">DNA-binding</keyword>
<evidence type="ECO:0000256" key="2">
    <source>
        <dbReference type="ARBA" id="ARBA00023172"/>
    </source>
</evidence>
<dbReference type="InterPro" id="IPR011010">
    <property type="entry name" value="DNA_brk_join_enz"/>
</dbReference>
<evidence type="ECO:0000256" key="1">
    <source>
        <dbReference type="ARBA" id="ARBA00023125"/>
    </source>
</evidence>
<dbReference type="RefSeq" id="WP_133217876.1">
    <property type="nucleotide sequence ID" value="NZ_NRSG01000004.1"/>
</dbReference>
<dbReference type="SUPFAM" id="SSF56349">
    <property type="entry name" value="DNA breaking-rejoining enzymes"/>
    <property type="match status" value="1"/>
</dbReference>
<reference evidence="3 4" key="1">
    <citation type="journal article" date="2020" name="Microorganisms">
        <title>Osmotic Adaptation and Compatible Solute Biosynthesis of Phototrophic Bacteria as Revealed from Genome Analyses.</title>
        <authorList>
            <person name="Imhoff J.F."/>
            <person name="Rahn T."/>
            <person name="Kunzel S."/>
            <person name="Keller A."/>
            <person name="Neulinger S.C."/>
        </authorList>
    </citation>
    <scope>NUCLEOTIDE SEQUENCE [LARGE SCALE GENOMIC DNA]</scope>
    <source>
        <strain evidence="3 4">DSM 15382</strain>
    </source>
</reference>
<keyword evidence="2" id="KW-0233">DNA recombination</keyword>
<dbReference type="InterPro" id="IPR013762">
    <property type="entry name" value="Integrase-like_cat_sf"/>
</dbReference>
<evidence type="ECO:0000313" key="3">
    <source>
        <dbReference type="EMBL" id="MBK1656877.1"/>
    </source>
</evidence>
<gene>
    <name evidence="3" type="ORF">CKO45_01375</name>
</gene>
<evidence type="ECO:0000313" key="4">
    <source>
        <dbReference type="Proteomes" id="UP000697995"/>
    </source>
</evidence>
<dbReference type="Gene3D" id="1.10.150.130">
    <property type="match status" value="1"/>
</dbReference>
<comment type="caution">
    <text evidence="3">The sequence shown here is derived from an EMBL/GenBank/DDBJ whole genome shotgun (WGS) entry which is preliminary data.</text>
</comment>
<sequence length="404" mass="44736">MPRPKGPGLNPVRRKRADGTATFDWYHRPTGRLIGRERDGMPRERALAIAAEMDEDMRAPSGPPSGSFGELCALYLASPKFKRRAPRTQQEYRDHIEILRSAWEGVPVAGITRKAVAVLHAGYAATPWRGNAILRTLRLVLNFGIHDLELPGLVRNPAAHFDLHETSPRSQVWDQARIDAFLDAATAVAPRMRKALALLLYTAQRPGDVLTMARPMMWQDGEGRTWIRLRQAKTGEAVDVPCHARLGAELAAPEPPAKPGAQPSTLLLPSPRGLPWRMRNFARMWDRVVARANLRLARQALRARGGLPLARVEEAREAAKAAVRAALISDLQRRDLRRTGVVQLALAGATIPQIAALTGWKIDHAQRIVETYLPRRGEVALGGVERWEAAPAPKVVPLAGRKRR</sequence>
<dbReference type="InterPro" id="IPR010998">
    <property type="entry name" value="Integrase_recombinase_N"/>
</dbReference>
<proteinExistence type="predicted"/>
<keyword evidence="4" id="KW-1185">Reference proteome</keyword>
<name>A0ABS1CR08_9PROT</name>
<dbReference type="EMBL" id="NRSG01000004">
    <property type="protein sequence ID" value="MBK1656877.1"/>
    <property type="molecule type" value="Genomic_DNA"/>
</dbReference>
<dbReference type="Proteomes" id="UP000697995">
    <property type="component" value="Unassembled WGS sequence"/>
</dbReference>
<dbReference type="Gene3D" id="1.10.443.10">
    <property type="entry name" value="Intergrase catalytic core"/>
    <property type="match status" value="1"/>
</dbReference>